<dbReference type="EMBL" id="CAJOBE010005383">
    <property type="protein sequence ID" value="CAF3970893.1"/>
    <property type="molecule type" value="Genomic_DNA"/>
</dbReference>
<accession>A0A819LQK8</accession>
<evidence type="ECO:0000313" key="6">
    <source>
        <dbReference type="Proteomes" id="UP000663874"/>
    </source>
</evidence>
<name>A0A819LQK8_9BILA</name>
<gene>
    <name evidence="5" type="ORF">FNK824_LOCUS24324</name>
</gene>
<dbReference type="Proteomes" id="UP000663874">
    <property type="component" value="Unassembled WGS sequence"/>
</dbReference>
<evidence type="ECO:0000313" key="5">
    <source>
        <dbReference type="EMBL" id="CAF3970893.1"/>
    </source>
</evidence>
<sequence>MSHDVNVPYCYYPKDFPNYAIKTSEPTAFGQRITIVKTQATYMPNEILNLTVDLIFETTQRIRIRIYDPTNKRYEVPIPVPAVETKANVTDYIVSLNQSPFAIVIIRKSTGTIFAMKTIRKKRSFLLSRSTFAGSGQFTAHWTGDNQATYENMYFSIPAILSFNMFGITHVGAVICGFSLNATEELCTRWMQLGSFYPFMINHNSIDAKDQDPAVFSWTAQQIMKQALLMRYSLIPFWYTLHHQAAMASKTIVQPLVSEYPNDENTFNIDQQFLVGRALLVSPNLKTLAKTVHAYIPQDIWYEFPSGVKLTSVGLFMDLDAPLEKINVHVRGGSIIPMQAPGPNLMIGRGNPFTLLVAQWASNNGTGNLFWDDGDSIDSIETKTYNYFEFTLNASNILTINATVTNYKDSPMRLDTVKILAVSKPIVSVTVNGKQHSDFFYNVPNQILLINSLDLDMLAQSSHTIQWTTTI</sequence>
<dbReference type="AlphaFoldDB" id="A0A819LQK8"/>
<dbReference type="Gene3D" id="2.60.40.1180">
    <property type="entry name" value="Golgi alpha-mannosidase II"/>
    <property type="match status" value="2"/>
</dbReference>
<dbReference type="SUPFAM" id="SSF51011">
    <property type="entry name" value="Glycosyl hydrolase domain"/>
    <property type="match status" value="1"/>
</dbReference>
<dbReference type="PANTHER" id="PTHR22762">
    <property type="entry name" value="ALPHA-GLUCOSIDASE"/>
    <property type="match status" value="1"/>
</dbReference>
<proteinExistence type="inferred from homology"/>
<dbReference type="InterPro" id="IPR048395">
    <property type="entry name" value="Glyco_hydro_31_C"/>
</dbReference>
<keyword evidence="2" id="KW-0326">Glycosidase</keyword>
<dbReference type="InterPro" id="IPR013780">
    <property type="entry name" value="Glyco_hydro_b"/>
</dbReference>
<reference evidence="5" key="1">
    <citation type="submission" date="2021-02" db="EMBL/GenBank/DDBJ databases">
        <authorList>
            <person name="Nowell W R."/>
        </authorList>
    </citation>
    <scope>NUCLEOTIDE SEQUENCE</scope>
</reference>
<dbReference type="GO" id="GO:0004558">
    <property type="term" value="F:alpha-1,4-glucosidase activity"/>
    <property type="evidence" value="ECO:0007669"/>
    <property type="project" value="TreeGrafter"/>
</dbReference>
<protein>
    <submittedName>
        <fullName evidence="5">Uncharacterized protein</fullName>
    </submittedName>
</protein>
<dbReference type="InterPro" id="IPR017853">
    <property type="entry name" value="GH"/>
</dbReference>
<evidence type="ECO:0000259" key="4">
    <source>
        <dbReference type="Pfam" id="PF21365"/>
    </source>
</evidence>
<dbReference type="GO" id="GO:0030246">
    <property type="term" value="F:carbohydrate binding"/>
    <property type="evidence" value="ECO:0007669"/>
    <property type="project" value="InterPro"/>
</dbReference>
<dbReference type="SUPFAM" id="SSF74650">
    <property type="entry name" value="Galactose mutarotase-like"/>
    <property type="match status" value="1"/>
</dbReference>
<dbReference type="SUPFAM" id="SSF51445">
    <property type="entry name" value="(Trans)glycosidases"/>
    <property type="match status" value="1"/>
</dbReference>
<keyword evidence="2" id="KW-0378">Hydrolase</keyword>
<dbReference type="PANTHER" id="PTHR22762:SF131">
    <property type="entry name" value="GLYCOSIDE HYDROLASE FAMILY 31 N-TERMINAL DOMAIN-CONTAINING PROTEIN"/>
    <property type="match status" value="1"/>
</dbReference>
<dbReference type="Pfam" id="PF01055">
    <property type="entry name" value="Glyco_hydro_31_2nd"/>
    <property type="match status" value="1"/>
</dbReference>
<dbReference type="InterPro" id="IPR011013">
    <property type="entry name" value="Gal_mutarotase_sf_dom"/>
</dbReference>
<evidence type="ECO:0000259" key="3">
    <source>
        <dbReference type="Pfam" id="PF01055"/>
    </source>
</evidence>
<dbReference type="InterPro" id="IPR000322">
    <property type="entry name" value="Glyco_hydro_31_TIM"/>
</dbReference>
<comment type="caution">
    <text evidence="5">The sequence shown here is derived from an EMBL/GenBank/DDBJ whole genome shotgun (WGS) entry which is preliminary data.</text>
</comment>
<organism evidence="5 6">
    <name type="scientific">Rotaria sordida</name>
    <dbReference type="NCBI Taxonomy" id="392033"/>
    <lineage>
        <taxon>Eukaryota</taxon>
        <taxon>Metazoa</taxon>
        <taxon>Spiralia</taxon>
        <taxon>Gnathifera</taxon>
        <taxon>Rotifera</taxon>
        <taxon>Eurotatoria</taxon>
        <taxon>Bdelloidea</taxon>
        <taxon>Philodinida</taxon>
        <taxon>Philodinidae</taxon>
        <taxon>Rotaria</taxon>
    </lineage>
</organism>
<dbReference type="GO" id="GO:0005975">
    <property type="term" value="P:carbohydrate metabolic process"/>
    <property type="evidence" value="ECO:0007669"/>
    <property type="project" value="InterPro"/>
</dbReference>
<evidence type="ECO:0000256" key="2">
    <source>
        <dbReference type="RuleBase" id="RU361185"/>
    </source>
</evidence>
<dbReference type="Pfam" id="PF21365">
    <property type="entry name" value="Glyco_hydro_31_3rd"/>
    <property type="match status" value="1"/>
</dbReference>
<evidence type="ECO:0000256" key="1">
    <source>
        <dbReference type="ARBA" id="ARBA00007806"/>
    </source>
</evidence>
<comment type="similarity">
    <text evidence="1 2">Belongs to the glycosyl hydrolase 31 family.</text>
</comment>
<feature type="domain" description="Glycosyl hydrolase family 31 C-terminal" evidence="4">
    <location>
        <begin position="250"/>
        <end position="336"/>
    </location>
</feature>
<dbReference type="Gene3D" id="3.20.20.80">
    <property type="entry name" value="Glycosidases"/>
    <property type="match status" value="1"/>
</dbReference>
<feature type="domain" description="Glycoside hydrolase family 31 TIM barrel" evidence="3">
    <location>
        <begin position="118"/>
        <end position="241"/>
    </location>
</feature>